<sequence length="136" mass="14695">MAQQIAGQAAAGLTRFDIDIDGTDLGRIEVRLEIGEDGKARAHIVVERKDTLDLMTRDQRQLDQALRTAGLDTGDDGLSFAMRDDRGSGNGEARQDQRETPSQGQTPAVVEDTDLSVQLAAAAYSGRPSSRLDLRV</sequence>
<protein>
    <submittedName>
        <fullName evidence="3">Flagellar hook-length control protein FliK</fullName>
    </submittedName>
</protein>
<organism evidence="3 4">
    <name type="scientific">Methylobrevis pamukkalensis</name>
    <dbReference type="NCBI Taxonomy" id="1439726"/>
    <lineage>
        <taxon>Bacteria</taxon>
        <taxon>Pseudomonadati</taxon>
        <taxon>Pseudomonadota</taxon>
        <taxon>Alphaproteobacteria</taxon>
        <taxon>Hyphomicrobiales</taxon>
        <taxon>Pleomorphomonadaceae</taxon>
        <taxon>Methylobrevis</taxon>
    </lineage>
</organism>
<proteinExistence type="predicted"/>
<dbReference type="Proteomes" id="UP000094622">
    <property type="component" value="Unassembled WGS sequence"/>
</dbReference>
<name>A0A1E3H1R8_9HYPH</name>
<feature type="domain" description="Flagellar hook-length control protein-like C-terminal" evidence="2">
    <location>
        <begin position="3"/>
        <end position="82"/>
    </location>
</feature>
<comment type="caution">
    <text evidence="3">The sequence shown here is derived from an EMBL/GenBank/DDBJ whole genome shotgun (WGS) entry which is preliminary data.</text>
</comment>
<dbReference type="InterPro" id="IPR021136">
    <property type="entry name" value="Flagellar_hook_control-like_C"/>
</dbReference>
<keyword evidence="4" id="KW-1185">Reference proteome</keyword>
<accession>A0A1E3H1R8</accession>
<gene>
    <name evidence="3" type="ORF">A6302_02625</name>
</gene>
<dbReference type="PATRIC" id="fig|1439726.3.peg.2766"/>
<dbReference type="EMBL" id="MCRJ01000063">
    <property type="protein sequence ID" value="ODN70085.1"/>
    <property type="molecule type" value="Genomic_DNA"/>
</dbReference>
<dbReference type="AlphaFoldDB" id="A0A1E3H1R8"/>
<keyword evidence="3" id="KW-0282">Flagellum</keyword>
<evidence type="ECO:0000313" key="3">
    <source>
        <dbReference type="EMBL" id="ODN70085.1"/>
    </source>
</evidence>
<feature type="region of interest" description="Disordered" evidence="1">
    <location>
        <begin position="67"/>
        <end position="110"/>
    </location>
</feature>
<feature type="compositionally biased region" description="Basic and acidic residues" evidence="1">
    <location>
        <begin position="82"/>
        <end position="99"/>
    </location>
</feature>
<dbReference type="InterPro" id="IPR038610">
    <property type="entry name" value="FliK-like_C_sf"/>
</dbReference>
<keyword evidence="3" id="KW-0969">Cilium</keyword>
<evidence type="ECO:0000259" key="2">
    <source>
        <dbReference type="Pfam" id="PF02120"/>
    </source>
</evidence>
<reference evidence="3 4" key="1">
    <citation type="submission" date="2016-07" db="EMBL/GenBank/DDBJ databases">
        <title>Draft Genome Sequence of Methylobrevis pamukkalensis PK2.</title>
        <authorList>
            <person name="Vasilenko O.V."/>
            <person name="Doronina N.V."/>
            <person name="Shmareva M.N."/>
            <person name="Tarlachkov S.V."/>
            <person name="Mustakhimov I."/>
            <person name="Trotsenko Y.A."/>
        </authorList>
    </citation>
    <scope>NUCLEOTIDE SEQUENCE [LARGE SCALE GENOMIC DNA]</scope>
    <source>
        <strain evidence="3 4">PK2</strain>
    </source>
</reference>
<keyword evidence="3" id="KW-0966">Cell projection</keyword>
<evidence type="ECO:0000256" key="1">
    <source>
        <dbReference type="SAM" id="MobiDB-lite"/>
    </source>
</evidence>
<dbReference type="Pfam" id="PF02120">
    <property type="entry name" value="Flg_hook"/>
    <property type="match status" value="1"/>
</dbReference>
<dbReference type="Gene3D" id="3.30.750.140">
    <property type="match status" value="1"/>
</dbReference>
<evidence type="ECO:0000313" key="4">
    <source>
        <dbReference type="Proteomes" id="UP000094622"/>
    </source>
</evidence>